<evidence type="ECO:0000313" key="1">
    <source>
        <dbReference type="EMBL" id="OZC11291.1"/>
    </source>
</evidence>
<dbReference type="AlphaFoldDB" id="A0A238C1D1"/>
<accession>A0A238C1D1</accession>
<dbReference type="OrthoDB" id="5790180at2759"/>
<protein>
    <submittedName>
        <fullName evidence="1">Uncharacterized protein</fullName>
    </submittedName>
</protein>
<proteinExistence type="predicted"/>
<name>A0A238C1D1_9BILA</name>
<dbReference type="EMBL" id="KZ269981">
    <property type="protein sequence ID" value="OZC11291.1"/>
    <property type="molecule type" value="Genomic_DNA"/>
</dbReference>
<evidence type="ECO:0000313" key="2">
    <source>
        <dbReference type="Proteomes" id="UP000242913"/>
    </source>
</evidence>
<gene>
    <name evidence="1" type="ORF">X798_01707</name>
</gene>
<sequence length="943" mass="109910">MLVLRIQLLADCVVKSEADFVLGKYQQKKSICIPMNSYVRKFNKSRSTSPALTTTTTTTDLPNIQAECFNPFNAKKYKPEYSYCIYGIKYYQNMIGFDDILYFNDPNYPWYKQDITHEEFEKAAQPLCNGLVIYAKKNAKYNSLYYAAWVKTKKNIYNDIFLLCCMPCPVAKTEVQWRITLKLQFLIRQQYNLINNYILDEVHAYINDTQPYIIENYYITNRMPEMNASMKMCNAENFKKVPITTNNNVCFVTASDILDRSSLFERQTEQTRGRMAHEIIRLGPYTAAKIGYMKDLQCRIQHTSHEDNECVVWMTYDEYGYECCCYGDLIDICQDRISNSILVGIEQLTAYNEFMACAISKNNNTTYNYKYDKKTRKITLRGKMQDILNGIRIESYCPLYLEILNTEYKYKYYLSLDEFLTEKSDHSVLTSGMAAGCHYYANWDIRLMDIVKTRCIQLIPLMGMCLTNVSFVTDHFEALCCCNYQTFCNYNGLILNKINRQKIDYHCKYNSQYQFLFNDLFIIDKSSRSCLLHYIDSITLLDMDSRLPDNDFVLFQQPETSKYFFYKNIEELSKEAISKECSKHLMKNEEKKDQFSELSFLAHLNYYPASGSAFYPIDFSYALLEDGKCRYIEVEVNLNYTNLQSCQETVMFKTNYMPLKIFACRCRTEVGSRTPCDEKLASEIMNLARSWPLENSTQCIQYNEQKLQDLSLNQMETIFPTHTSYCYTEMTLKKSGNGPKFYVSGGGVTHTIARNAEKHLNHIAYAMWLEAGSVSSLCSKNQKGKALCFCRSYNNHPDACNEDIWQHIKLQKILIMQELRFTIRKEYLNTLSDHLVQKGETWCHSPEIYGTLDIDMENADVITSGKCVRAKPESKTKTMREFSDDRIFCAELKALENKCIAKVTDTKYLEKNRLICCCKRKCEAVGFIIQSLAKNIADNLEIY</sequence>
<organism evidence="1 2">
    <name type="scientific">Onchocerca flexuosa</name>
    <dbReference type="NCBI Taxonomy" id="387005"/>
    <lineage>
        <taxon>Eukaryota</taxon>
        <taxon>Metazoa</taxon>
        <taxon>Ecdysozoa</taxon>
        <taxon>Nematoda</taxon>
        <taxon>Chromadorea</taxon>
        <taxon>Rhabditida</taxon>
        <taxon>Spirurina</taxon>
        <taxon>Spiruromorpha</taxon>
        <taxon>Filarioidea</taxon>
        <taxon>Onchocercidae</taxon>
        <taxon>Onchocerca</taxon>
    </lineage>
</organism>
<dbReference type="Proteomes" id="UP000242913">
    <property type="component" value="Unassembled WGS sequence"/>
</dbReference>
<keyword evidence="2" id="KW-1185">Reference proteome</keyword>
<reference evidence="1 2" key="1">
    <citation type="submission" date="2015-12" db="EMBL/GenBank/DDBJ databases">
        <title>Draft genome of the nematode, Onchocerca flexuosa.</title>
        <authorList>
            <person name="Mitreva M."/>
        </authorList>
    </citation>
    <scope>NUCLEOTIDE SEQUENCE [LARGE SCALE GENOMIC DNA]</scope>
    <source>
        <strain evidence="1">Red Deer</strain>
    </source>
</reference>